<proteinExistence type="predicted"/>
<dbReference type="EMBL" id="BAAAMU010000033">
    <property type="protein sequence ID" value="GAA1644063.1"/>
    <property type="molecule type" value="Genomic_DNA"/>
</dbReference>
<protein>
    <recommendedName>
        <fullName evidence="4">Secreted protein</fullName>
    </recommendedName>
</protein>
<evidence type="ECO:0000256" key="1">
    <source>
        <dbReference type="SAM" id="SignalP"/>
    </source>
</evidence>
<dbReference type="Proteomes" id="UP001500064">
    <property type="component" value="Unassembled WGS sequence"/>
</dbReference>
<feature type="chain" id="PRO_5045350733" description="Secreted protein" evidence="1">
    <location>
        <begin position="30"/>
        <end position="157"/>
    </location>
</feature>
<gene>
    <name evidence="2" type="ORF">GCM10009733_046440</name>
</gene>
<organism evidence="2 3">
    <name type="scientific">Nonomuraea maheshkhaliensis</name>
    <dbReference type="NCBI Taxonomy" id="419590"/>
    <lineage>
        <taxon>Bacteria</taxon>
        <taxon>Bacillati</taxon>
        <taxon>Actinomycetota</taxon>
        <taxon>Actinomycetes</taxon>
        <taxon>Streptosporangiales</taxon>
        <taxon>Streptosporangiaceae</taxon>
        <taxon>Nonomuraea</taxon>
    </lineage>
</organism>
<sequence length="157" mass="16875">MRKLSPSKTLATVIGVSAAFAVLAPAASASTASTASNTSASSSVSSAKCKEKWSKLNTKDGFVSYVLQLCTNGFGKARGSVTDTKSDAWTAVVEVSFKKKNGDEIYGEYKEAGRKKGHKSFNWSTTRTNLDRITIRAKRCLPGTIVCNNTKTYTIYP</sequence>
<feature type="signal peptide" evidence="1">
    <location>
        <begin position="1"/>
        <end position="29"/>
    </location>
</feature>
<keyword evidence="3" id="KW-1185">Reference proteome</keyword>
<evidence type="ECO:0000313" key="3">
    <source>
        <dbReference type="Proteomes" id="UP001500064"/>
    </source>
</evidence>
<keyword evidence="1" id="KW-0732">Signal</keyword>
<accession>A0ABN2FFS4</accession>
<evidence type="ECO:0008006" key="4">
    <source>
        <dbReference type="Google" id="ProtNLM"/>
    </source>
</evidence>
<name>A0ABN2FFS4_9ACTN</name>
<reference evidence="2 3" key="1">
    <citation type="journal article" date="2019" name="Int. J. Syst. Evol. Microbiol.">
        <title>The Global Catalogue of Microorganisms (GCM) 10K type strain sequencing project: providing services to taxonomists for standard genome sequencing and annotation.</title>
        <authorList>
            <consortium name="The Broad Institute Genomics Platform"/>
            <consortium name="The Broad Institute Genome Sequencing Center for Infectious Disease"/>
            <person name="Wu L."/>
            <person name="Ma J."/>
        </authorList>
    </citation>
    <scope>NUCLEOTIDE SEQUENCE [LARGE SCALE GENOMIC DNA]</scope>
    <source>
        <strain evidence="2 3">JCM 13929</strain>
    </source>
</reference>
<comment type="caution">
    <text evidence="2">The sequence shown here is derived from an EMBL/GenBank/DDBJ whole genome shotgun (WGS) entry which is preliminary data.</text>
</comment>
<evidence type="ECO:0000313" key="2">
    <source>
        <dbReference type="EMBL" id="GAA1644063.1"/>
    </source>
</evidence>
<dbReference type="RefSeq" id="WP_346107864.1">
    <property type="nucleotide sequence ID" value="NZ_BAAAMU010000033.1"/>
</dbReference>